<reference evidence="4" key="1">
    <citation type="submission" date="2024-07" db="EMBL/GenBank/DDBJ databases">
        <title>Two chromosome-level genome assemblies of Korean endemic species Abeliophyllum distichum and Forsythia ovata (Oleaceae).</title>
        <authorList>
            <person name="Jang H."/>
        </authorList>
    </citation>
    <scope>NUCLEOTIDE SEQUENCE [LARGE SCALE GENOMIC DNA]</scope>
</reference>
<keyword evidence="4" id="KW-1185">Reference proteome</keyword>
<proteinExistence type="predicted"/>
<dbReference type="Gene3D" id="1.20.58.2190">
    <property type="match status" value="1"/>
</dbReference>
<name>A0ABD1RYP5_9LAMI</name>
<dbReference type="InterPro" id="IPR013536">
    <property type="entry name" value="WLM_dom"/>
</dbReference>
<dbReference type="Proteomes" id="UP001604277">
    <property type="component" value="Unassembled WGS sequence"/>
</dbReference>
<dbReference type="SUPFAM" id="SSF143503">
    <property type="entry name" value="PUG domain-like"/>
    <property type="match status" value="1"/>
</dbReference>
<dbReference type="EMBL" id="JBFOLJ010000011">
    <property type="protein sequence ID" value="KAL2493581.1"/>
    <property type="molecule type" value="Genomic_DNA"/>
</dbReference>
<gene>
    <name evidence="3" type="ORF">Fot_37338</name>
</gene>
<dbReference type="PANTHER" id="PTHR47796">
    <property type="entry name" value="ZINC METALLOPROTEINASE-LIKE PROTEIN"/>
    <property type="match status" value="1"/>
</dbReference>
<dbReference type="InterPro" id="IPR018997">
    <property type="entry name" value="PUB_domain"/>
</dbReference>
<evidence type="ECO:0000256" key="1">
    <source>
        <dbReference type="SAM" id="MobiDB-lite"/>
    </source>
</evidence>
<dbReference type="SMART" id="SM00580">
    <property type="entry name" value="PUG"/>
    <property type="match status" value="1"/>
</dbReference>
<protein>
    <submittedName>
        <fullName evidence="3">DNA-dependent metalloprotease WSS1-like protein</fullName>
    </submittedName>
</protein>
<evidence type="ECO:0000313" key="3">
    <source>
        <dbReference type="EMBL" id="KAL2493581.1"/>
    </source>
</evidence>
<dbReference type="PANTHER" id="PTHR47796:SF1">
    <property type="entry name" value="OS08G0500800 PROTEIN"/>
    <property type="match status" value="1"/>
</dbReference>
<sequence length="600" mass="67413">MFWRPISDINKEFIPRKAKYHYRRSNYNTTERIKKETMEDQEIHSISVIWQRERFIVDINPGATLKELGNKLQELTHVKADTLRLLVPTDASSKLLYPFSEEHSCLSLEAISVLKAKSIRMMGVSKEEVDEVLNNGKADLRIAGFDEEEKRLKQRKSDGHQTLLKLPQGSYIFSDFQTLNIPGIQLNPPASEALKLLHMLASDPGIVAIMNKHRWRVGILTEMAPVGYVGVSPICVLGVNKNHGEEISLRLRTDDLKGFRKYESIKKTLLHELAHMVYSEHDANFYALDKQLNKEAASLDWTKSRSHTLSRVGSLQHYEEELAINNNVSASQKLGGQAFILPDARASSVAAAYKRLAITSTSLLRSSESVQESINVSDAGDREGDEAMDIESFAELGESRISKKPDPYSSEMRGLEPTSETDTLNEPNPDDSKVCLLDKATDGSLGEEITTTQRDSNDIMVAQEGVSRRQTEEPDPDDLELQRIQDPVTIICGRLQNAIEILRREVDPSGGVMALKTLFKIICNVIEHPGEMKFKKLRKTNSTIQRNIINYKAAMDILAMIGFCEDVVDEFGKVETFLVLKRNDPGLLWLAKSSLEACIA</sequence>
<dbReference type="Pfam" id="PF09409">
    <property type="entry name" value="PUB"/>
    <property type="match status" value="1"/>
</dbReference>
<accession>A0ABD1RYP5</accession>
<dbReference type="PROSITE" id="PS51397">
    <property type="entry name" value="WLM"/>
    <property type="match status" value="1"/>
</dbReference>
<dbReference type="Pfam" id="PF08325">
    <property type="entry name" value="WLM"/>
    <property type="match status" value="1"/>
</dbReference>
<dbReference type="Gene3D" id="3.10.20.90">
    <property type="entry name" value="Phosphatidylinositol 3-kinase Catalytic Subunit, Chain A, domain 1"/>
    <property type="match status" value="1"/>
</dbReference>
<dbReference type="AlphaFoldDB" id="A0ABD1RYP5"/>
<feature type="compositionally biased region" description="Basic and acidic residues" evidence="1">
    <location>
        <begin position="397"/>
        <end position="406"/>
    </location>
</feature>
<dbReference type="InterPro" id="IPR029071">
    <property type="entry name" value="Ubiquitin-like_domsf"/>
</dbReference>
<dbReference type="InterPro" id="IPR036339">
    <property type="entry name" value="PUB-like_dom_sf"/>
</dbReference>
<feature type="region of interest" description="Disordered" evidence="1">
    <location>
        <begin position="393"/>
        <end position="431"/>
    </location>
</feature>
<organism evidence="3 4">
    <name type="scientific">Forsythia ovata</name>
    <dbReference type="NCBI Taxonomy" id="205694"/>
    <lineage>
        <taxon>Eukaryota</taxon>
        <taxon>Viridiplantae</taxon>
        <taxon>Streptophyta</taxon>
        <taxon>Embryophyta</taxon>
        <taxon>Tracheophyta</taxon>
        <taxon>Spermatophyta</taxon>
        <taxon>Magnoliopsida</taxon>
        <taxon>eudicotyledons</taxon>
        <taxon>Gunneridae</taxon>
        <taxon>Pentapetalae</taxon>
        <taxon>asterids</taxon>
        <taxon>lamiids</taxon>
        <taxon>Lamiales</taxon>
        <taxon>Oleaceae</taxon>
        <taxon>Forsythieae</taxon>
        <taxon>Forsythia</taxon>
    </lineage>
</organism>
<dbReference type="CDD" id="cd10463">
    <property type="entry name" value="PUB_WLM"/>
    <property type="match status" value="1"/>
</dbReference>
<feature type="domain" description="WLM" evidence="2">
    <location>
        <begin position="167"/>
        <end position="357"/>
    </location>
</feature>
<evidence type="ECO:0000259" key="2">
    <source>
        <dbReference type="PROSITE" id="PS51397"/>
    </source>
</evidence>
<dbReference type="SUPFAM" id="SSF54236">
    <property type="entry name" value="Ubiquitin-like"/>
    <property type="match status" value="1"/>
</dbReference>
<evidence type="ECO:0000313" key="4">
    <source>
        <dbReference type="Proteomes" id="UP001604277"/>
    </source>
</evidence>
<comment type="caution">
    <text evidence="3">The sequence shown here is derived from an EMBL/GenBank/DDBJ whole genome shotgun (WGS) entry which is preliminary data.</text>
</comment>